<protein>
    <submittedName>
        <fullName evidence="1">Uncharacterized protein</fullName>
    </submittedName>
</protein>
<evidence type="ECO:0000313" key="1">
    <source>
        <dbReference type="EMBL" id="XCO00023.1"/>
    </source>
</evidence>
<dbReference type="EMBL" id="PP965494">
    <property type="protein sequence ID" value="XCO00023.1"/>
    <property type="molecule type" value="Genomic_DNA"/>
</dbReference>
<reference evidence="1" key="1">
    <citation type="submission" date="2024-06" db="EMBL/GenBank/DDBJ databases">
        <title>Intestivirid acquisition increases across infancy in a wild primate population.</title>
        <authorList>
            <person name="Schneider-Creas I.A."/>
            <person name="Moya I.L."/>
            <person name="Chiou K.L."/>
            <person name="Baniel A."/>
            <person name="Azanaw Haile A."/>
            <person name="Kebede F."/>
            <person name="Abebe B."/>
            <person name="Snyder-Mackler N."/>
            <person name="Varsani A."/>
        </authorList>
    </citation>
    <scope>NUCLEOTIDE SEQUENCE</scope>
    <source>
        <strain evidence="1">Int_RNL_2017_0055_MCB</strain>
    </source>
</reference>
<organism evidence="1">
    <name type="scientific">Geladintestivirus 4</name>
    <dbReference type="NCBI Taxonomy" id="3233136"/>
    <lineage>
        <taxon>Viruses</taxon>
        <taxon>Duplodnaviria</taxon>
        <taxon>Heunggongvirae</taxon>
        <taxon>Uroviricota</taxon>
        <taxon>Caudoviricetes</taxon>
        <taxon>Crassvirales</taxon>
    </lineage>
</organism>
<accession>A0AAU8MJK1</accession>
<proteinExistence type="predicted"/>
<sequence>MKKHDERKCLISLSKVCKINGNHIAGNPANIGIHRWGMIDYLTKYCGYTFTKDIHAVGKAIKFADDNTSENVRAAKKARKEHKLTNKKK</sequence>
<name>A0AAU8MJK1_9CAUD</name>